<dbReference type="GO" id="GO:0007095">
    <property type="term" value="P:mitotic G2 DNA damage checkpoint signaling"/>
    <property type="evidence" value="ECO:0007669"/>
    <property type="project" value="TreeGrafter"/>
</dbReference>
<evidence type="ECO:0000256" key="3">
    <source>
        <dbReference type="SAM" id="MobiDB-lite"/>
    </source>
</evidence>
<keyword evidence="2" id="KW-0175">Coiled coil</keyword>
<feature type="domain" description="BRCT" evidence="5">
    <location>
        <begin position="340"/>
        <end position="430"/>
    </location>
</feature>
<feature type="compositionally biased region" description="Basic and acidic residues" evidence="3">
    <location>
        <begin position="581"/>
        <end position="592"/>
    </location>
</feature>
<feature type="domain" description="BRCT" evidence="5">
    <location>
        <begin position="693"/>
        <end position="811"/>
    </location>
</feature>
<dbReference type="CDD" id="cd17731">
    <property type="entry name" value="BRCT_TopBP1_rpt2_like"/>
    <property type="match status" value="1"/>
</dbReference>
<dbReference type="GO" id="GO:0033314">
    <property type="term" value="P:mitotic DNA replication checkpoint signaling"/>
    <property type="evidence" value="ECO:0007669"/>
    <property type="project" value="TreeGrafter"/>
</dbReference>
<feature type="domain" description="BRCT" evidence="5">
    <location>
        <begin position="252"/>
        <end position="342"/>
    </location>
</feature>
<feature type="region of interest" description="Disordered" evidence="3">
    <location>
        <begin position="619"/>
        <end position="655"/>
    </location>
</feature>
<feature type="compositionally biased region" description="Gly residues" evidence="3">
    <location>
        <begin position="1082"/>
        <end position="1097"/>
    </location>
</feature>
<evidence type="ECO:0000256" key="4">
    <source>
        <dbReference type="SAM" id="SignalP"/>
    </source>
</evidence>
<dbReference type="InterPro" id="IPR059215">
    <property type="entry name" value="BRCT2_TopBP1-like"/>
</dbReference>
<dbReference type="SMART" id="SM00292">
    <property type="entry name" value="BRCT"/>
    <property type="match status" value="4"/>
</dbReference>
<feature type="domain" description="BRCT" evidence="5">
    <location>
        <begin position="484"/>
        <end position="577"/>
    </location>
</feature>
<dbReference type="InterPro" id="IPR036420">
    <property type="entry name" value="BRCT_dom_sf"/>
</dbReference>
<proteinExistence type="predicted"/>
<feature type="region of interest" description="Disordered" evidence="3">
    <location>
        <begin position="998"/>
        <end position="1028"/>
    </location>
</feature>
<name>A0A835Z0S7_9STRA</name>
<evidence type="ECO:0000313" key="7">
    <source>
        <dbReference type="Proteomes" id="UP000664859"/>
    </source>
</evidence>
<dbReference type="AlphaFoldDB" id="A0A835Z0S7"/>
<feature type="region of interest" description="Disordered" evidence="3">
    <location>
        <begin position="1113"/>
        <end position="1150"/>
    </location>
</feature>
<keyword evidence="4" id="KW-0732">Signal</keyword>
<feature type="coiled-coil region" evidence="2">
    <location>
        <begin position="219"/>
        <end position="253"/>
    </location>
</feature>
<dbReference type="EMBL" id="JAFCMP010000140">
    <property type="protein sequence ID" value="KAG5185166.1"/>
    <property type="molecule type" value="Genomic_DNA"/>
</dbReference>
<evidence type="ECO:0000256" key="2">
    <source>
        <dbReference type="SAM" id="Coils"/>
    </source>
</evidence>
<gene>
    <name evidence="6" type="ORF">JKP88DRAFT_313067</name>
</gene>
<feature type="region of interest" description="Disordered" evidence="3">
    <location>
        <begin position="1066"/>
        <end position="1099"/>
    </location>
</feature>
<evidence type="ECO:0000259" key="5">
    <source>
        <dbReference type="PROSITE" id="PS50172"/>
    </source>
</evidence>
<dbReference type="PANTHER" id="PTHR13561:SF20">
    <property type="entry name" value="DNA TOPOISOMERASE 2-BINDING PROTEIN 1"/>
    <property type="match status" value="1"/>
</dbReference>
<reference evidence="6" key="1">
    <citation type="submission" date="2021-02" db="EMBL/GenBank/DDBJ databases">
        <title>First Annotated Genome of the Yellow-green Alga Tribonema minus.</title>
        <authorList>
            <person name="Mahan K.M."/>
        </authorList>
    </citation>
    <scope>NUCLEOTIDE SEQUENCE</scope>
    <source>
        <strain evidence="6">UTEX B ZZ1240</strain>
    </source>
</reference>
<evidence type="ECO:0000313" key="6">
    <source>
        <dbReference type="EMBL" id="KAG5185166.1"/>
    </source>
</evidence>
<dbReference type="GO" id="GO:0006270">
    <property type="term" value="P:DNA replication initiation"/>
    <property type="evidence" value="ECO:0007669"/>
    <property type="project" value="TreeGrafter"/>
</dbReference>
<organism evidence="6 7">
    <name type="scientific">Tribonema minus</name>
    <dbReference type="NCBI Taxonomy" id="303371"/>
    <lineage>
        <taxon>Eukaryota</taxon>
        <taxon>Sar</taxon>
        <taxon>Stramenopiles</taxon>
        <taxon>Ochrophyta</taxon>
        <taxon>PX clade</taxon>
        <taxon>Xanthophyceae</taxon>
        <taxon>Tribonematales</taxon>
        <taxon>Tribonemataceae</taxon>
        <taxon>Tribonema</taxon>
    </lineage>
</organism>
<keyword evidence="1" id="KW-0677">Repeat</keyword>
<dbReference type="Gene3D" id="3.40.50.10190">
    <property type="entry name" value="BRCT domain"/>
    <property type="match status" value="4"/>
</dbReference>
<accession>A0A835Z0S7</accession>
<dbReference type="Pfam" id="PF12738">
    <property type="entry name" value="PTCB-BRCT"/>
    <property type="match status" value="3"/>
</dbReference>
<dbReference type="SUPFAM" id="SSF52113">
    <property type="entry name" value="BRCT domain"/>
    <property type="match status" value="4"/>
</dbReference>
<dbReference type="PANTHER" id="PTHR13561">
    <property type="entry name" value="DNA REPLICATION REGULATOR DPB11-RELATED"/>
    <property type="match status" value="1"/>
</dbReference>
<feature type="compositionally biased region" description="Low complexity" evidence="3">
    <location>
        <begin position="998"/>
        <end position="1009"/>
    </location>
</feature>
<sequence>MRSLMMLTAAFCGVAALKCGPNNEGVTDGGDKPKVCCPAECVQCGLECKTRFPGSEDSCCVRSILKAGKKCGSPPCVLEEGSPVDTTPGCDVDGKGLLSTDKRACCPDKCGTCGGKGCADRYTGSADDCCTVNVARRQRDCAAAAAPCATTVVPPTRCGKNGTGVAGAKGIACCPETCGVCGGDANCAHRFPDSAYFCCSSEVISHRRSCDEFNAPDAAAEAAAEAAAAAAAAAQAEEEAVAAEKAADEACADDGPLRGCVVCTTGLEPSLRERVRRAVESLGGEYSPGLTHATTHLLARAAAGDKYAIAAARPAAIAIATPDWALRCAAARARLPAADFALPPFAGVHACCSGLPAARRAAVAAAVAGGGGAYRGDMDVDVVTHLVTDAPRGAKFDAARRARGCCVVSPAWVDACVAAGARVPEAQYAIPPPPEEGEAAAAAAAAAEGEAAAAAGGAAAGGSSDVAGSPQGDDAFAAQLARARESGALSGCRVLLAGFAAPRAAALAAALRRARATRHAQPHPLLTHVVLGDPALVDAHTLEALASHRRAPRVVTAQWVFDSAAAAAALPAERYLAPPIARRDSSRQDARTRSGAAPAPAPLTDLGIAESAFAPTRPRAQPLFTSNSQPPASAGGAAAARKRRRTTGSGGGAVTFGGTRVEDGAFAPFSADCSSASAATRGSSGGSGDAGGALDQLLSGIGFVLPRGGFADKAEAAAVRARLEAHGGAIVGDAGAAAAAATDADDDADDIRDAPQLCYVMCARGRAPPDGPDAAAAAGAGTLACGGAVTPLWLEACVRKRRVYRADAWPLFSPTGCIAAAAAAAPAAAAAAAAQGASATAAAAGAVAPLQHFARGRGFAVCFTQVEGAERAGLEAAAALAGADVLEVLNRHVTHLVCGAPRGAKWEAAARYDAHIVSRGWLLHCLEHGYAHSCEVRFALAPGAEAAAAAAAAGGAGSSEQEALACAPATGAATAADDGCDAATSAAAAAAADGAAAAFEADAPAEDSLPPVPPSPDREPPSEPSQFTQVGLASLEAALLEARGGGGGGDGRRRTRMRRNLTAAAVAAPLPEAPPPSAATGGAAGGGGGSSGSGTSQGEGLLKISLAELERGGLASGKRLRSRGSFGASPGLYRGGESMAVESQVVEYEE</sequence>
<feature type="domain" description="BRCT" evidence="5">
    <location>
        <begin position="857"/>
        <end position="929"/>
    </location>
</feature>
<feature type="region of interest" description="Disordered" evidence="3">
    <location>
        <begin position="580"/>
        <end position="605"/>
    </location>
</feature>
<dbReference type="InterPro" id="IPR001357">
    <property type="entry name" value="BRCT_dom"/>
</dbReference>
<protein>
    <recommendedName>
        <fullName evidence="5">BRCT domain-containing protein</fullName>
    </recommendedName>
</protein>
<keyword evidence="7" id="KW-1185">Reference proteome</keyword>
<feature type="chain" id="PRO_5032983736" description="BRCT domain-containing protein" evidence="4">
    <location>
        <begin position="17"/>
        <end position="1150"/>
    </location>
</feature>
<comment type="caution">
    <text evidence="6">The sequence shown here is derived from an EMBL/GenBank/DDBJ whole genome shotgun (WGS) entry which is preliminary data.</text>
</comment>
<evidence type="ECO:0000256" key="1">
    <source>
        <dbReference type="ARBA" id="ARBA00022737"/>
    </source>
</evidence>
<dbReference type="Proteomes" id="UP000664859">
    <property type="component" value="Unassembled WGS sequence"/>
</dbReference>
<feature type="signal peptide" evidence="4">
    <location>
        <begin position="1"/>
        <end position="16"/>
    </location>
</feature>
<dbReference type="PROSITE" id="PS50172">
    <property type="entry name" value="BRCT"/>
    <property type="match status" value="5"/>
</dbReference>